<feature type="compositionally biased region" description="Low complexity" evidence="1">
    <location>
        <begin position="1"/>
        <end position="12"/>
    </location>
</feature>
<reference evidence="2" key="1">
    <citation type="submission" date="2019-12" db="EMBL/GenBank/DDBJ databases">
        <title>Genome sequencing and annotation of Brassica cretica.</title>
        <authorList>
            <person name="Studholme D.J."/>
            <person name="Sarris P.F."/>
        </authorList>
    </citation>
    <scope>NUCLEOTIDE SEQUENCE</scope>
    <source>
        <strain evidence="2">PFS-001/15</strain>
        <tissue evidence="2">Leaf</tissue>
    </source>
</reference>
<organism evidence="2 3">
    <name type="scientific">Brassica cretica</name>
    <name type="common">Mustard</name>
    <dbReference type="NCBI Taxonomy" id="69181"/>
    <lineage>
        <taxon>Eukaryota</taxon>
        <taxon>Viridiplantae</taxon>
        <taxon>Streptophyta</taxon>
        <taxon>Embryophyta</taxon>
        <taxon>Tracheophyta</taxon>
        <taxon>Spermatophyta</taxon>
        <taxon>Magnoliopsida</taxon>
        <taxon>eudicotyledons</taxon>
        <taxon>Gunneridae</taxon>
        <taxon>Pentapetalae</taxon>
        <taxon>rosids</taxon>
        <taxon>malvids</taxon>
        <taxon>Brassicales</taxon>
        <taxon>Brassicaceae</taxon>
        <taxon>Brassiceae</taxon>
        <taxon>Brassica</taxon>
    </lineage>
</organism>
<accession>A0A8S9JFC0</accession>
<evidence type="ECO:0000313" key="3">
    <source>
        <dbReference type="Proteomes" id="UP000712281"/>
    </source>
</evidence>
<evidence type="ECO:0000313" key="2">
    <source>
        <dbReference type="EMBL" id="KAF2580695.1"/>
    </source>
</evidence>
<dbReference type="Proteomes" id="UP000712281">
    <property type="component" value="Unassembled WGS sequence"/>
</dbReference>
<proteinExistence type="predicted"/>
<gene>
    <name evidence="2" type="ORF">F2Q68_00006477</name>
</gene>
<evidence type="ECO:0000256" key="1">
    <source>
        <dbReference type="SAM" id="MobiDB-lite"/>
    </source>
</evidence>
<dbReference type="EMBL" id="QGKW02001660">
    <property type="protein sequence ID" value="KAF2580695.1"/>
    <property type="molecule type" value="Genomic_DNA"/>
</dbReference>
<name>A0A8S9JFC0_BRACR</name>
<feature type="region of interest" description="Disordered" evidence="1">
    <location>
        <begin position="1"/>
        <end position="61"/>
    </location>
</feature>
<comment type="caution">
    <text evidence="2">The sequence shown here is derived from an EMBL/GenBank/DDBJ whole genome shotgun (WGS) entry which is preliminary data.</text>
</comment>
<dbReference type="AlphaFoldDB" id="A0A8S9JFC0"/>
<feature type="compositionally biased region" description="Polar residues" evidence="1">
    <location>
        <begin position="37"/>
        <end position="46"/>
    </location>
</feature>
<protein>
    <submittedName>
        <fullName evidence="2">Uncharacterized protein</fullName>
    </submittedName>
</protein>
<sequence>MRSMQQEAQLQEQLREKQRLDGEEEEMLMDKDKEPTAMSQPRTSKSQGKRKNRVQNDGSNLDRFFEHTTPVVPARFLPLIIVFCIPRSRNGRADPLVKDTRAKCYTFSHIDQTRTDGDAPRRIGSSVLHLI</sequence>